<proteinExistence type="predicted"/>
<evidence type="ECO:0000313" key="1">
    <source>
        <dbReference type="EMBL" id="GJT55380.1"/>
    </source>
</evidence>
<gene>
    <name evidence="1" type="ORF">Tco_0990434</name>
</gene>
<evidence type="ECO:0000313" key="2">
    <source>
        <dbReference type="Proteomes" id="UP001151760"/>
    </source>
</evidence>
<comment type="caution">
    <text evidence="1">The sequence shown here is derived from an EMBL/GenBank/DDBJ whole genome shotgun (WGS) entry which is preliminary data.</text>
</comment>
<reference evidence="1" key="2">
    <citation type="submission" date="2022-01" db="EMBL/GenBank/DDBJ databases">
        <authorList>
            <person name="Yamashiro T."/>
            <person name="Shiraishi A."/>
            <person name="Satake H."/>
            <person name="Nakayama K."/>
        </authorList>
    </citation>
    <scope>NUCLEOTIDE SEQUENCE</scope>
</reference>
<reference evidence="1" key="1">
    <citation type="journal article" date="2022" name="Int. J. Mol. Sci.">
        <title>Draft Genome of Tanacetum Coccineum: Genomic Comparison of Closely Related Tanacetum-Family Plants.</title>
        <authorList>
            <person name="Yamashiro T."/>
            <person name="Shiraishi A."/>
            <person name="Nakayama K."/>
            <person name="Satake H."/>
        </authorList>
    </citation>
    <scope>NUCLEOTIDE SEQUENCE</scope>
</reference>
<dbReference type="Proteomes" id="UP001151760">
    <property type="component" value="Unassembled WGS sequence"/>
</dbReference>
<protein>
    <submittedName>
        <fullName evidence="1">Uncharacterized protein</fullName>
    </submittedName>
</protein>
<keyword evidence="2" id="KW-1185">Reference proteome</keyword>
<sequence>MFKRFAPLVKVLRMVDADWKPSMGFIYGKIKKAKQEIMDALNNNEKAYAPILDIISRKASGRLDTTLHISAYVLNPYYLYNNLEVQKDDDLNDVIVELADTLFREDYNMQNQITLRAYAKVVEHFGKHLKEKHMTLARFREKLVTPPKSGSSGMVCIGCRKIGMDYPKSLFVAVVIEKQKGGFLLDVSHTNFMYTQLLAESYNEVEFYRQSVFPPTELPPVHRITLL</sequence>
<name>A0ABQ5EXL4_9ASTR</name>
<dbReference type="EMBL" id="BQNB010016751">
    <property type="protein sequence ID" value="GJT55380.1"/>
    <property type="molecule type" value="Genomic_DNA"/>
</dbReference>
<organism evidence="1 2">
    <name type="scientific">Tanacetum coccineum</name>
    <dbReference type="NCBI Taxonomy" id="301880"/>
    <lineage>
        <taxon>Eukaryota</taxon>
        <taxon>Viridiplantae</taxon>
        <taxon>Streptophyta</taxon>
        <taxon>Embryophyta</taxon>
        <taxon>Tracheophyta</taxon>
        <taxon>Spermatophyta</taxon>
        <taxon>Magnoliopsida</taxon>
        <taxon>eudicotyledons</taxon>
        <taxon>Gunneridae</taxon>
        <taxon>Pentapetalae</taxon>
        <taxon>asterids</taxon>
        <taxon>campanulids</taxon>
        <taxon>Asterales</taxon>
        <taxon>Asteraceae</taxon>
        <taxon>Asteroideae</taxon>
        <taxon>Anthemideae</taxon>
        <taxon>Anthemidinae</taxon>
        <taxon>Tanacetum</taxon>
    </lineage>
</organism>
<accession>A0ABQ5EXL4</accession>